<keyword evidence="2" id="KW-0732">Signal</keyword>
<dbReference type="Gene3D" id="3.10.570.10">
    <property type="entry name" value="sex pheromone staph- cam373 precursor domain"/>
    <property type="match status" value="1"/>
</dbReference>
<evidence type="ECO:0000313" key="4">
    <source>
        <dbReference type="Proteomes" id="UP001596267"/>
    </source>
</evidence>
<keyword evidence="4" id="KW-1185">Reference proteome</keyword>
<sequence length="392" mass="44161">MKWKKTAAVGSVLLSLQLVLSGCWFSNASDNKVVKTDSGKTETASLIPNANDSDYQSLQPKEADPTRGYIQYGPKNRVDMDQLELGLMNLSKSVYSTKDYVFQSGQYMTESTINSILYRRGQEPHKNVPGINPALGKGNNIVNQSKSSPKYINYVLEQDYLKKNNKGQYKIAGLSIAVSLNSVYADNINYNGKIYPISENLNRAKVKAWGKAHAGQILQRIRNLHSDLQNVPIFMTLYMTAAPQSYVPGDFFATAEVPSGSTTVSKWTNVDEHHVLFPSNTATSHYKEDLQKFNQVKSLVQKYYPDYVGVIGKAYYRNKQLSDLTLDINFNKFVDETEMLSFTNYVTSLVKDRIPFSHSLPIHIYITTGSVPEALIERTSSMDEPYVHIFQH</sequence>
<protein>
    <submittedName>
        <fullName evidence="3">CamS family sex pheromone protein</fullName>
    </submittedName>
</protein>
<feature type="signal peptide" evidence="2">
    <location>
        <begin position="1"/>
        <end position="28"/>
    </location>
</feature>
<dbReference type="PROSITE" id="PS51257">
    <property type="entry name" value="PROKAR_LIPOPROTEIN"/>
    <property type="match status" value="1"/>
</dbReference>
<comment type="caution">
    <text evidence="3">The sequence shown here is derived from an EMBL/GenBank/DDBJ whole genome shotgun (WGS) entry which is preliminary data.</text>
</comment>
<proteinExistence type="predicted"/>
<dbReference type="CDD" id="cd13441">
    <property type="entry name" value="CamS_repeat_1"/>
    <property type="match status" value="1"/>
</dbReference>
<feature type="region of interest" description="Disordered" evidence="1">
    <location>
        <begin position="44"/>
        <end position="66"/>
    </location>
</feature>
<evidence type="ECO:0000256" key="1">
    <source>
        <dbReference type="SAM" id="MobiDB-lite"/>
    </source>
</evidence>
<name>A0ABW1WDF6_9BACL</name>
<evidence type="ECO:0000256" key="2">
    <source>
        <dbReference type="SAM" id="SignalP"/>
    </source>
</evidence>
<dbReference type="InterPro" id="IPR011426">
    <property type="entry name" value="CamS"/>
</dbReference>
<gene>
    <name evidence="3" type="ORF">ACFP7A_06675</name>
</gene>
<feature type="compositionally biased region" description="Polar residues" evidence="1">
    <location>
        <begin position="44"/>
        <end position="59"/>
    </location>
</feature>
<organism evidence="3 4">
    <name type="scientific">Sporolactobacillus kofuensis</name>
    <dbReference type="NCBI Taxonomy" id="269672"/>
    <lineage>
        <taxon>Bacteria</taxon>
        <taxon>Bacillati</taxon>
        <taxon>Bacillota</taxon>
        <taxon>Bacilli</taxon>
        <taxon>Bacillales</taxon>
        <taxon>Sporolactobacillaceae</taxon>
        <taxon>Sporolactobacillus</taxon>
    </lineage>
</organism>
<accession>A0ABW1WDF6</accession>
<reference evidence="4" key="1">
    <citation type="journal article" date="2019" name="Int. J. Syst. Evol. Microbiol.">
        <title>The Global Catalogue of Microorganisms (GCM) 10K type strain sequencing project: providing services to taxonomists for standard genome sequencing and annotation.</title>
        <authorList>
            <consortium name="The Broad Institute Genomics Platform"/>
            <consortium name="The Broad Institute Genome Sequencing Center for Infectious Disease"/>
            <person name="Wu L."/>
            <person name="Ma J."/>
        </authorList>
    </citation>
    <scope>NUCLEOTIDE SEQUENCE [LARGE SCALE GENOMIC DNA]</scope>
    <source>
        <strain evidence="4">CCUG 42001</strain>
    </source>
</reference>
<feature type="chain" id="PRO_5045693006" evidence="2">
    <location>
        <begin position="29"/>
        <end position="392"/>
    </location>
</feature>
<evidence type="ECO:0000313" key="3">
    <source>
        <dbReference type="EMBL" id="MFC6386278.1"/>
    </source>
</evidence>
<dbReference type="Pfam" id="PF07537">
    <property type="entry name" value="CamS"/>
    <property type="match status" value="1"/>
</dbReference>
<dbReference type="CDD" id="cd13440">
    <property type="entry name" value="CamS_repeat_2"/>
    <property type="match status" value="1"/>
</dbReference>
<dbReference type="RefSeq" id="WP_253053502.1">
    <property type="nucleotide sequence ID" value="NZ_JAMXWN010000004.1"/>
</dbReference>
<dbReference type="Proteomes" id="UP001596267">
    <property type="component" value="Unassembled WGS sequence"/>
</dbReference>
<dbReference type="PIRSF" id="PIRSF012509">
    <property type="entry name" value="CamS"/>
    <property type="match status" value="1"/>
</dbReference>
<dbReference type="EMBL" id="JBHSTQ010000005">
    <property type="protein sequence ID" value="MFC6386278.1"/>
    <property type="molecule type" value="Genomic_DNA"/>
</dbReference>